<dbReference type="GO" id="GO:0006935">
    <property type="term" value="P:chemotaxis"/>
    <property type="evidence" value="ECO:0007669"/>
    <property type="project" value="UniProtKB-KW"/>
</dbReference>
<evidence type="ECO:0000259" key="8">
    <source>
        <dbReference type="PROSITE" id="PS50885"/>
    </source>
</evidence>
<dbReference type="GO" id="GO:0007165">
    <property type="term" value="P:signal transduction"/>
    <property type="evidence" value="ECO:0007669"/>
    <property type="project" value="UniProtKB-KW"/>
</dbReference>
<organism evidence="9 10">
    <name type="scientific">Paracoccus jeotgali</name>
    <dbReference type="NCBI Taxonomy" id="2065379"/>
    <lineage>
        <taxon>Bacteria</taxon>
        <taxon>Pseudomonadati</taxon>
        <taxon>Pseudomonadota</taxon>
        <taxon>Alphaproteobacteria</taxon>
        <taxon>Rhodobacterales</taxon>
        <taxon>Paracoccaceae</taxon>
        <taxon>Paracoccus</taxon>
    </lineage>
</organism>
<dbReference type="KEGG" id="paru:CYR75_14990"/>
<dbReference type="PANTHER" id="PTHR43531:SF11">
    <property type="entry name" value="METHYL-ACCEPTING CHEMOTAXIS PROTEIN 3"/>
    <property type="match status" value="1"/>
</dbReference>
<keyword evidence="1" id="KW-0145">Chemotaxis</keyword>
<dbReference type="Pfam" id="PF00015">
    <property type="entry name" value="MCPsignal"/>
    <property type="match status" value="1"/>
</dbReference>
<evidence type="ECO:0000256" key="3">
    <source>
        <dbReference type="PROSITE-ProRule" id="PRU00284"/>
    </source>
</evidence>
<dbReference type="InterPro" id="IPR051310">
    <property type="entry name" value="MCP_chemotaxis"/>
</dbReference>
<dbReference type="InterPro" id="IPR004090">
    <property type="entry name" value="Chemotax_Me-accpt_rcpt"/>
</dbReference>
<dbReference type="Gene3D" id="3.30.450.20">
    <property type="entry name" value="PAS domain"/>
    <property type="match status" value="1"/>
</dbReference>
<accession>A0A2K9MIH9</accession>
<proteinExistence type="inferred from homology"/>
<evidence type="ECO:0000259" key="6">
    <source>
        <dbReference type="PROSITE" id="PS50112"/>
    </source>
</evidence>
<keyword evidence="10" id="KW-1185">Reference proteome</keyword>
<evidence type="ECO:0000256" key="4">
    <source>
        <dbReference type="SAM" id="MobiDB-lite"/>
    </source>
</evidence>
<dbReference type="PROSITE" id="PS50111">
    <property type="entry name" value="CHEMOTAXIS_TRANSDUC_2"/>
    <property type="match status" value="1"/>
</dbReference>
<evidence type="ECO:0000313" key="10">
    <source>
        <dbReference type="Proteomes" id="UP000234882"/>
    </source>
</evidence>
<feature type="domain" description="Methyl-accepting transducer" evidence="5">
    <location>
        <begin position="204"/>
        <end position="433"/>
    </location>
</feature>
<feature type="domain" description="HAMP" evidence="8">
    <location>
        <begin position="147"/>
        <end position="199"/>
    </location>
</feature>
<protein>
    <submittedName>
        <fullName evidence="9">Chemotaxis protein</fullName>
    </submittedName>
</protein>
<reference evidence="10" key="1">
    <citation type="submission" date="2017-12" db="EMBL/GenBank/DDBJ databases">
        <title>Genomic analysis of Paracoccus sp. CBA4604.</title>
        <authorList>
            <person name="Roh S.W."/>
            <person name="Kim J.Y."/>
            <person name="Kim J.S."/>
        </authorList>
    </citation>
    <scope>NUCLEOTIDE SEQUENCE [LARGE SCALE GENOMIC DNA]</scope>
    <source>
        <strain evidence="10">CBA4604</strain>
    </source>
</reference>
<sequence length="467" mass="49912">MRAGVKLFLNFAPYHQGNTPRTRTAMPDSSHLTDTHRIKALGLAQAMIEYSTEGVILDVNETFLALMGFRRDEIIGRHHRMFVDSETAASAEYAQAWQDLAKGRPVTGEFQRITRTGGRVCINGSYVPVRDDNGQVCTILKMATDVTASKAAVAAITDALAQLAEGNLTFRITQDVPPEFRPVRDSLNRTVKIFARMVEEIRDRAASINNEAGQIAQAAVDLAQRGESQAASLEQTAAAVEQISGNTSMTSGAAQEANGAARQAERVVHHGNEVVADAVAAIERIEQHTRSMAEFTRVIENFAFQTNLLSINAAVEAARAGEVGRGFAVVAQEVRNLAQQSGKASQSIAELIAKSGTEVQSGAALVRQTGKALNDIQTAVRGMAENISGIAHATAEQATGVQEVSSALSHLDGANQANLAMSEEYAGAAKALSAQMNDLTRLLSGFETPTTLSRRRPAMPDHHGQVA</sequence>
<dbReference type="SMART" id="SM00283">
    <property type="entry name" value="MA"/>
    <property type="match status" value="1"/>
</dbReference>
<dbReference type="InterPro" id="IPR000700">
    <property type="entry name" value="PAS-assoc_C"/>
</dbReference>
<dbReference type="InterPro" id="IPR035965">
    <property type="entry name" value="PAS-like_dom_sf"/>
</dbReference>
<evidence type="ECO:0000259" key="7">
    <source>
        <dbReference type="PROSITE" id="PS50113"/>
    </source>
</evidence>
<dbReference type="PROSITE" id="PS50113">
    <property type="entry name" value="PAC"/>
    <property type="match status" value="1"/>
</dbReference>
<evidence type="ECO:0000256" key="2">
    <source>
        <dbReference type="ARBA" id="ARBA00029447"/>
    </source>
</evidence>
<feature type="domain" description="PAS" evidence="6">
    <location>
        <begin position="47"/>
        <end position="77"/>
    </location>
</feature>
<dbReference type="AlphaFoldDB" id="A0A2K9MIH9"/>
<dbReference type="PROSITE" id="PS50112">
    <property type="entry name" value="PAS"/>
    <property type="match status" value="1"/>
</dbReference>
<dbReference type="SUPFAM" id="SSF55785">
    <property type="entry name" value="PYP-like sensor domain (PAS domain)"/>
    <property type="match status" value="1"/>
</dbReference>
<dbReference type="InterPro" id="IPR003660">
    <property type="entry name" value="HAMP_dom"/>
</dbReference>
<keyword evidence="3" id="KW-0807">Transducer</keyword>
<feature type="compositionally biased region" description="Basic and acidic residues" evidence="4">
    <location>
        <begin position="458"/>
        <end position="467"/>
    </location>
</feature>
<dbReference type="CDD" id="cd00130">
    <property type="entry name" value="PAS"/>
    <property type="match status" value="1"/>
</dbReference>
<dbReference type="InterPro" id="IPR004089">
    <property type="entry name" value="MCPsignal_dom"/>
</dbReference>
<evidence type="ECO:0000256" key="1">
    <source>
        <dbReference type="ARBA" id="ARBA00022500"/>
    </source>
</evidence>
<dbReference type="EMBL" id="CP025583">
    <property type="protein sequence ID" value="AUM75430.1"/>
    <property type="molecule type" value="Genomic_DNA"/>
</dbReference>
<feature type="region of interest" description="Disordered" evidence="4">
    <location>
        <begin position="447"/>
        <end position="467"/>
    </location>
</feature>
<dbReference type="Proteomes" id="UP000234882">
    <property type="component" value="Chromosome"/>
</dbReference>
<dbReference type="CDD" id="cd11386">
    <property type="entry name" value="MCP_signal"/>
    <property type="match status" value="1"/>
</dbReference>
<dbReference type="NCBIfam" id="TIGR00229">
    <property type="entry name" value="sensory_box"/>
    <property type="match status" value="1"/>
</dbReference>
<dbReference type="PANTHER" id="PTHR43531">
    <property type="entry name" value="PROTEIN ICFG"/>
    <property type="match status" value="1"/>
</dbReference>
<feature type="domain" description="PAC" evidence="7">
    <location>
        <begin position="106"/>
        <end position="158"/>
    </location>
</feature>
<evidence type="ECO:0000313" key="9">
    <source>
        <dbReference type="EMBL" id="AUM75430.1"/>
    </source>
</evidence>
<gene>
    <name evidence="9" type="ORF">CYR75_14990</name>
</gene>
<dbReference type="SUPFAM" id="SSF58104">
    <property type="entry name" value="Methyl-accepting chemotaxis protein (MCP) signaling domain"/>
    <property type="match status" value="1"/>
</dbReference>
<dbReference type="GO" id="GO:0016020">
    <property type="term" value="C:membrane"/>
    <property type="evidence" value="ECO:0007669"/>
    <property type="project" value="InterPro"/>
</dbReference>
<dbReference type="InterPro" id="IPR000014">
    <property type="entry name" value="PAS"/>
</dbReference>
<dbReference type="GO" id="GO:0004888">
    <property type="term" value="F:transmembrane signaling receptor activity"/>
    <property type="evidence" value="ECO:0007669"/>
    <property type="project" value="InterPro"/>
</dbReference>
<dbReference type="Pfam" id="PF13426">
    <property type="entry name" value="PAS_9"/>
    <property type="match status" value="1"/>
</dbReference>
<evidence type="ECO:0000259" key="5">
    <source>
        <dbReference type="PROSITE" id="PS50111"/>
    </source>
</evidence>
<comment type="similarity">
    <text evidence="2">Belongs to the methyl-accepting chemotaxis (MCP) protein family.</text>
</comment>
<name>A0A2K9MIH9_9RHOB</name>
<dbReference type="Gene3D" id="1.10.287.950">
    <property type="entry name" value="Methyl-accepting chemotaxis protein"/>
    <property type="match status" value="1"/>
</dbReference>
<dbReference type="PRINTS" id="PR00260">
    <property type="entry name" value="CHEMTRNSDUCR"/>
</dbReference>
<dbReference type="PROSITE" id="PS50885">
    <property type="entry name" value="HAMP"/>
    <property type="match status" value="1"/>
</dbReference>